<sequence length="70" mass="7897">MPSIARWGASSTFGLDNLNSIDGSFWHDWRASMRQLNCHWAIPIIEDAQKTKNIKAAIAEIVQRSNDGRV</sequence>
<proteinExistence type="predicted"/>
<dbReference type="Proteomes" id="UP000033434">
    <property type="component" value="Unassembled WGS sequence"/>
</dbReference>
<dbReference type="RefSeq" id="WP_052960932.1">
    <property type="nucleotide sequence ID" value="NZ_AUXW01000138.1"/>
</dbReference>
<evidence type="ECO:0000313" key="2">
    <source>
        <dbReference type="Proteomes" id="UP000033434"/>
    </source>
</evidence>
<dbReference type="AlphaFoldDB" id="A0A0F6AG57"/>
<protein>
    <submittedName>
        <fullName evidence="1">Uncharacterized protein</fullName>
    </submittedName>
</protein>
<dbReference type="PATRIC" id="fig|1129367.4.peg.1907"/>
<evidence type="ECO:0000313" key="1">
    <source>
        <dbReference type="EMBL" id="KKE84344.1"/>
    </source>
</evidence>
<comment type="caution">
    <text evidence="1">The sequence shown here is derived from an EMBL/GenBank/DDBJ whole genome shotgun (WGS) entry which is preliminary data.</text>
</comment>
<accession>A0A0F6AG57</accession>
<name>A0A0F6AG57_9GAMM</name>
<organism evidence="1 2">
    <name type="scientific">Pseudoalteromonas luteoviolacea S4054</name>
    <dbReference type="NCBI Taxonomy" id="1129367"/>
    <lineage>
        <taxon>Bacteria</taxon>
        <taxon>Pseudomonadati</taxon>
        <taxon>Pseudomonadota</taxon>
        <taxon>Gammaproteobacteria</taxon>
        <taxon>Alteromonadales</taxon>
        <taxon>Pseudoalteromonadaceae</taxon>
        <taxon>Pseudoalteromonas</taxon>
    </lineage>
</organism>
<reference evidence="1 2" key="1">
    <citation type="journal article" date="2015" name="BMC Genomics">
        <title>Genome mining reveals unlocked bioactive potential of marine Gram-negative bacteria.</title>
        <authorList>
            <person name="Machado H."/>
            <person name="Sonnenschein E.C."/>
            <person name="Melchiorsen J."/>
            <person name="Gram L."/>
        </authorList>
    </citation>
    <scope>NUCLEOTIDE SEQUENCE [LARGE SCALE GENOMIC DNA]</scope>
    <source>
        <strain evidence="1 2">S4054</strain>
    </source>
</reference>
<gene>
    <name evidence="1" type="ORF">N479_10625</name>
</gene>
<dbReference type="EMBL" id="AUXW01000138">
    <property type="protein sequence ID" value="KKE84344.1"/>
    <property type="molecule type" value="Genomic_DNA"/>
</dbReference>